<evidence type="ECO:0000313" key="2">
    <source>
        <dbReference type="EMBL" id="EEC49605.1"/>
    </source>
</evidence>
<keyword evidence="3" id="KW-1185">Reference proteome</keyword>
<sequence length="675" mass="76420">MRLRKHSNRTNAPFIANHVHETCRKEAYRNIRHNAQPVFTMHCQTALLSYLQVFVSKFSLPPYFLGIAGAENPLESSGFVGKSFRDYGLLWLGEVEIPIGPKDSNPDSGWDGLTTRRKIVQGANQTLDSLRTRASPIMVLTSEDVYAHFLDNVFLLSQEHPIRLFLMQQGFESMEDLFGIFEDDLSTFGYFRTATLRFNKNPQWSLLSLAHRQILRHFLHWQASLWHQKGSSLKYLELVTLTDQDFAQYRQSTLEEILPDDTNKVHACSSMPPVPSKTVLMHILDNVFVLSQDHPIRLCFLQQSIESMEDFFSFLEDGIDALTFSPTPADKGNSLPQRMPMKLGHCWLLQAFFDWQVLLEWEKGSFLENSELAALTKADFTRYRRSAIKKASTASLMPSASILGFTRKGLTPQDGEGCSKPINFAESHRIESKNSCVLKGLPDSTPDNLIGETSPTNSQDDGEQFREQQAFTKSQNNGEQVCEWQPFSTDSHDDGEQSYGCTVRKFLGCDKPCNMQFSVDISDCKCDESFACTESDAKYDENLVSIENLDKHETNLDEKWHKRDREWCFKASPPILAVLVSRQITAARRTEFGKPTLSPPQGSVELGTNRTLFDNTAYIACCCIKCQRCLRGHLSACASHLCQAATTTLLTIGIENPLVLQGLSVFFWICQWVVS</sequence>
<dbReference type="KEGG" id="pti:PHATRDRAFT_34625"/>
<organism evidence="2 3">
    <name type="scientific">Phaeodactylum tricornutum (strain CCAP 1055/1)</name>
    <dbReference type="NCBI Taxonomy" id="556484"/>
    <lineage>
        <taxon>Eukaryota</taxon>
        <taxon>Sar</taxon>
        <taxon>Stramenopiles</taxon>
        <taxon>Ochrophyta</taxon>
        <taxon>Bacillariophyta</taxon>
        <taxon>Bacillariophyceae</taxon>
        <taxon>Bacillariophycidae</taxon>
        <taxon>Naviculales</taxon>
        <taxon>Phaeodactylaceae</taxon>
        <taxon>Phaeodactylum</taxon>
    </lineage>
</organism>
<dbReference type="EMBL" id="CM000608">
    <property type="protein sequence ID" value="EEC49605.1"/>
    <property type="molecule type" value="Genomic_DNA"/>
</dbReference>
<name>B7FVD0_PHATC</name>
<reference evidence="3" key="2">
    <citation type="submission" date="2008-08" db="EMBL/GenBank/DDBJ databases">
        <authorList>
            <consortium name="Diatom Consortium"/>
            <person name="Grigoriev I."/>
            <person name="Grimwood J."/>
            <person name="Kuo A."/>
            <person name="Otillar R.P."/>
            <person name="Salamov A."/>
            <person name="Detter J.C."/>
            <person name="Lindquist E."/>
            <person name="Shapiro H."/>
            <person name="Lucas S."/>
            <person name="Glavina del Rio T."/>
            <person name="Pitluck S."/>
            <person name="Rokhsar D."/>
            <person name="Bowler C."/>
        </authorList>
    </citation>
    <scope>GENOME REANNOTATION</scope>
    <source>
        <strain evidence="3">CCAP 1055/1</strain>
    </source>
</reference>
<feature type="compositionally biased region" description="Polar residues" evidence="1">
    <location>
        <begin position="445"/>
        <end position="459"/>
    </location>
</feature>
<dbReference type="GeneID" id="7199696"/>
<dbReference type="AlphaFoldDB" id="B7FVD0"/>
<feature type="region of interest" description="Disordered" evidence="1">
    <location>
        <begin position="444"/>
        <end position="465"/>
    </location>
</feature>
<reference evidence="2 3" key="1">
    <citation type="journal article" date="2008" name="Nature">
        <title>The Phaeodactylum genome reveals the evolutionary history of diatom genomes.</title>
        <authorList>
            <person name="Bowler C."/>
            <person name="Allen A.E."/>
            <person name="Badger J.H."/>
            <person name="Grimwood J."/>
            <person name="Jabbari K."/>
            <person name="Kuo A."/>
            <person name="Maheswari U."/>
            <person name="Martens C."/>
            <person name="Maumus F."/>
            <person name="Otillar R.P."/>
            <person name="Rayko E."/>
            <person name="Salamov A."/>
            <person name="Vandepoele K."/>
            <person name="Beszteri B."/>
            <person name="Gruber A."/>
            <person name="Heijde M."/>
            <person name="Katinka M."/>
            <person name="Mock T."/>
            <person name="Valentin K."/>
            <person name="Verret F."/>
            <person name="Berges J.A."/>
            <person name="Brownlee C."/>
            <person name="Cadoret J.P."/>
            <person name="Chiovitti A."/>
            <person name="Choi C.J."/>
            <person name="Coesel S."/>
            <person name="De Martino A."/>
            <person name="Detter J.C."/>
            <person name="Durkin C."/>
            <person name="Falciatore A."/>
            <person name="Fournet J."/>
            <person name="Haruta M."/>
            <person name="Huysman M.J."/>
            <person name="Jenkins B.D."/>
            <person name="Jiroutova K."/>
            <person name="Jorgensen R.E."/>
            <person name="Joubert Y."/>
            <person name="Kaplan A."/>
            <person name="Kroger N."/>
            <person name="Kroth P.G."/>
            <person name="La Roche J."/>
            <person name="Lindquist E."/>
            <person name="Lommer M."/>
            <person name="Martin-Jezequel V."/>
            <person name="Lopez P.J."/>
            <person name="Lucas S."/>
            <person name="Mangogna M."/>
            <person name="McGinnis K."/>
            <person name="Medlin L.K."/>
            <person name="Montsant A."/>
            <person name="Oudot-Le Secq M.P."/>
            <person name="Napoli C."/>
            <person name="Obornik M."/>
            <person name="Parker M.S."/>
            <person name="Petit J.L."/>
            <person name="Porcel B.M."/>
            <person name="Poulsen N."/>
            <person name="Robison M."/>
            <person name="Rychlewski L."/>
            <person name="Rynearson T.A."/>
            <person name="Schmutz J."/>
            <person name="Shapiro H."/>
            <person name="Siaut M."/>
            <person name="Stanley M."/>
            <person name="Sussman M.R."/>
            <person name="Taylor A.R."/>
            <person name="Vardi A."/>
            <person name="von Dassow P."/>
            <person name="Vyverman W."/>
            <person name="Willis A."/>
            <person name="Wyrwicz L.S."/>
            <person name="Rokhsar D.S."/>
            <person name="Weissenbach J."/>
            <person name="Armbrust E.V."/>
            <person name="Green B.R."/>
            <person name="Van de Peer Y."/>
            <person name="Grigoriev I.V."/>
        </authorList>
    </citation>
    <scope>NUCLEOTIDE SEQUENCE [LARGE SCALE GENOMIC DNA]</scope>
    <source>
        <strain evidence="2 3">CCAP 1055/1</strain>
    </source>
</reference>
<gene>
    <name evidence="2" type="ORF">PHATRDRAFT_34625</name>
</gene>
<proteinExistence type="predicted"/>
<dbReference type="RefSeq" id="XP_002178907.1">
    <property type="nucleotide sequence ID" value="XM_002178871.1"/>
</dbReference>
<dbReference type="HOGENOM" id="CLU_411339_0_0_1"/>
<evidence type="ECO:0000313" key="3">
    <source>
        <dbReference type="Proteomes" id="UP000000759"/>
    </source>
</evidence>
<evidence type="ECO:0000256" key="1">
    <source>
        <dbReference type="SAM" id="MobiDB-lite"/>
    </source>
</evidence>
<protein>
    <submittedName>
        <fullName evidence="2">Uncharacterized protein</fullName>
    </submittedName>
</protein>
<dbReference type="Proteomes" id="UP000000759">
    <property type="component" value="Chromosome 5"/>
</dbReference>
<accession>B7FVD0</accession>
<dbReference type="PaxDb" id="2850-Phatr34625"/>
<dbReference type="InParanoid" id="B7FVD0"/>